<keyword evidence="3 4" id="KW-0288">FMN</keyword>
<name>A0A4P6ZLQ6_9LACO</name>
<accession>A0A4P6ZLQ6</accession>
<feature type="binding site" evidence="3">
    <location>
        <position position="288"/>
    </location>
    <ligand>
        <name>CTP</name>
        <dbReference type="ChEBI" id="CHEBI:37563"/>
    </ligand>
</feature>
<dbReference type="PANTHER" id="PTHR14359">
    <property type="entry name" value="HOMO-OLIGOMERIC FLAVIN CONTAINING CYS DECARBOXYLASE FAMILY"/>
    <property type="match status" value="1"/>
</dbReference>
<dbReference type="Gene3D" id="3.40.50.1950">
    <property type="entry name" value="Flavin prenyltransferase-like"/>
    <property type="match status" value="1"/>
</dbReference>
<evidence type="ECO:0000313" key="7">
    <source>
        <dbReference type="EMBL" id="QBP18628.1"/>
    </source>
</evidence>
<dbReference type="GO" id="GO:0015937">
    <property type="term" value="P:coenzyme A biosynthetic process"/>
    <property type="evidence" value="ECO:0007669"/>
    <property type="project" value="UniProtKB-UniRule"/>
</dbReference>
<evidence type="ECO:0000256" key="4">
    <source>
        <dbReference type="RuleBase" id="RU364078"/>
    </source>
</evidence>
<keyword evidence="2 3" id="KW-0456">Lyase</keyword>
<dbReference type="SUPFAM" id="SSF102645">
    <property type="entry name" value="CoaB-like"/>
    <property type="match status" value="1"/>
</dbReference>
<dbReference type="HAMAP" id="MF_02225">
    <property type="entry name" value="CoaBC"/>
    <property type="match status" value="1"/>
</dbReference>
<comment type="function">
    <text evidence="4">Catalyzes two steps in the biosynthesis of coenzyme A. In the first step cysteine is conjugated to 4'-phosphopantothenate to form 4-phosphopantothenoylcysteine, in the latter compound is decarboxylated to form 4'-phosphopantotheine.</text>
</comment>
<dbReference type="KEGG" id="lji:ELX58_05670"/>
<comment type="similarity">
    <text evidence="3 4">In the C-terminal section; belongs to the PPC synthetase family.</text>
</comment>
<keyword evidence="1 3" id="KW-0210">Decarboxylase</keyword>
<evidence type="ECO:0000256" key="1">
    <source>
        <dbReference type="ARBA" id="ARBA00022793"/>
    </source>
</evidence>
<feature type="region of interest" description="Phosphopantothenate--cysteine ligase" evidence="3">
    <location>
        <begin position="190"/>
        <end position="400"/>
    </location>
</feature>
<dbReference type="InterPro" id="IPR007085">
    <property type="entry name" value="DNA/pantothenate-metab_flavo_C"/>
</dbReference>
<feature type="binding site" evidence="3">
    <location>
        <position position="325"/>
    </location>
    <ligand>
        <name>CTP</name>
        <dbReference type="ChEBI" id="CHEBI:37563"/>
    </ligand>
</feature>
<dbReference type="GO" id="GO:0046872">
    <property type="term" value="F:metal ion binding"/>
    <property type="evidence" value="ECO:0007669"/>
    <property type="project" value="UniProtKB-KW"/>
</dbReference>
<comment type="catalytic activity">
    <reaction evidence="3 4">
        <text>(R)-4'-phosphopantothenate + L-cysteine + CTP = N-[(R)-4-phosphopantothenoyl]-L-cysteine + CMP + diphosphate + H(+)</text>
        <dbReference type="Rhea" id="RHEA:19397"/>
        <dbReference type="ChEBI" id="CHEBI:10986"/>
        <dbReference type="ChEBI" id="CHEBI:15378"/>
        <dbReference type="ChEBI" id="CHEBI:33019"/>
        <dbReference type="ChEBI" id="CHEBI:35235"/>
        <dbReference type="ChEBI" id="CHEBI:37563"/>
        <dbReference type="ChEBI" id="CHEBI:59458"/>
        <dbReference type="ChEBI" id="CHEBI:60377"/>
        <dbReference type="EC" id="6.3.2.5"/>
    </reaction>
</comment>
<feature type="binding site" evidence="3">
    <location>
        <position position="343"/>
    </location>
    <ligand>
        <name>CTP</name>
        <dbReference type="ChEBI" id="CHEBI:37563"/>
    </ligand>
</feature>
<dbReference type="GO" id="GO:0004632">
    <property type="term" value="F:phosphopantothenate--cysteine ligase activity"/>
    <property type="evidence" value="ECO:0007669"/>
    <property type="project" value="UniProtKB-UniRule"/>
</dbReference>
<dbReference type="Pfam" id="PF04127">
    <property type="entry name" value="DFP"/>
    <property type="match status" value="1"/>
</dbReference>
<keyword evidence="3 4" id="KW-0285">Flavoprotein</keyword>
<keyword evidence="3 4" id="KW-0436">Ligase</keyword>
<dbReference type="GO" id="GO:0010181">
    <property type="term" value="F:FMN binding"/>
    <property type="evidence" value="ECO:0007669"/>
    <property type="project" value="UniProtKB-UniRule"/>
</dbReference>
<evidence type="ECO:0000313" key="8">
    <source>
        <dbReference type="Proteomes" id="UP000294321"/>
    </source>
</evidence>
<comment type="function">
    <text evidence="3">Catalyzes two sequential steps in the biosynthesis of coenzyme A. In the first step cysteine is conjugated to 4'-phosphopantothenate to form 4-phosphopantothenoylcysteine. In the second step the latter compound is decarboxylated to form 4'-phosphopantotheine.</text>
</comment>
<reference evidence="8" key="1">
    <citation type="submission" date="2018-12" db="EMBL/GenBank/DDBJ databases">
        <title>A new species of lactobacillus.</title>
        <authorList>
            <person name="Jian Y."/>
            <person name="Xin L."/>
            <person name="Hong Z.J."/>
            <person name="Ming L.Z."/>
            <person name="Hong X.Z."/>
        </authorList>
    </citation>
    <scope>NUCLEOTIDE SEQUENCE [LARGE SCALE GENOMIC DNA]</scope>
    <source>
        <strain evidence="8">HSLZ-75</strain>
    </source>
</reference>
<keyword evidence="3" id="KW-0479">Metal-binding</keyword>
<dbReference type="GO" id="GO:0015941">
    <property type="term" value="P:pantothenate catabolic process"/>
    <property type="evidence" value="ECO:0007669"/>
    <property type="project" value="InterPro"/>
</dbReference>
<comment type="cofactor">
    <cofactor evidence="3">
        <name>FMN</name>
        <dbReference type="ChEBI" id="CHEBI:58210"/>
    </cofactor>
    <text evidence="3">Binds 1 FMN per subunit.</text>
</comment>
<feature type="binding site" evidence="3">
    <location>
        <position position="339"/>
    </location>
    <ligand>
        <name>CTP</name>
        <dbReference type="ChEBI" id="CHEBI:37563"/>
    </ligand>
</feature>
<keyword evidence="8" id="KW-1185">Reference proteome</keyword>
<dbReference type="GO" id="GO:0071513">
    <property type="term" value="C:phosphopantothenoylcysteine decarboxylase complex"/>
    <property type="evidence" value="ECO:0007669"/>
    <property type="project" value="TreeGrafter"/>
</dbReference>
<dbReference type="EC" id="4.1.1.36" evidence="3"/>
<evidence type="ECO:0000259" key="5">
    <source>
        <dbReference type="Pfam" id="PF02441"/>
    </source>
</evidence>
<gene>
    <name evidence="3 7" type="primary">coaBC</name>
    <name evidence="7" type="ORF">ELX58_05670</name>
</gene>
<comment type="similarity">
    <text evidence="3 4">In the N-terminal section; belongs to the HFCD (homo-oligomeric flavin containing Cys decarboxylase) superfamily.</text>
</comment>
<evidence type="ECO:0000259" key="6">
    <source>
        <dbReference type="Pfam" id="PF04127"/>
    </source>
</evidence>
<feature type="domain" description="DNA/pantothenate metabolism flavoprotein C-terminal" evidence="6">
    <location>
        <begin position="185"/>
        <end position="397"/>
    </location>
</feature>
<keyword evidence="3" id="KW-0460">Magnesium</keyword>
<dbReference type="InterPro" id="IPR036551">
    <property type="entry name" value="Flavin_trans-like"/>
</dbReference>
<comment type="cofactor">
    <cofactor evidence="3">
        <name>Mg(2+)</name>
        <dbReference type="ChEBI" id="CHEBI:18420"/>
    </cofactor>
</comment>
<comment type="catalytic activity">
    <reaction evidence="3 4">
        <text>N-[(R)-4-phosphopantothenoyl]-L-cysteine + H(+) = (R)-4'-phosphopantetheine + CO2</text>
        <dbReference type="Rhea" id="RHEA:16793"/>
        <dbReference type="ChEBI" id="CHEBI:15378"/>
        <dbReference type="ChEBI" id="CHEBI:16526"/>
        <dbReference type="ChEBI" id="CHEBI:59458"/>
        <dbReference type="ChEBI" id="CHEBI:61723"/>
        <dbReference type="EC" id="4.1.1.36"/>
    </reaction>
</comment>
<dbReference type="EC" id="6.3.2.5" evidence="3"/>
<organism evidence="7 8">
    <name type="scientific">Acetilactobacillus jinshanensis</name>
    <dbReference type="NCBI Taxonomy" id="1720083"/>
    <lineage>
        <taxon>Bacteria</taxon>
        <taxon>Bacillati</taxon>
        <taxon>Bacillota</taxon>
        <taxon>Bacilli</taxon>
        <taxon>Lactobacillales</taxon>
        <taxon>Lactobacillaceae</taxon>
        <taxon>Acetilactobacillus</taxon>
    </lineage>
</organism>
<comment type="pathway">
    <text evidence="3 4">Cofactor biosynthesis; coenzyme A biosynthesis; CoA from (R)-pantothenate: step 3/5.</text>
</comment>
<sequence length="400" mass="43576">MDHMNIAVYVTGSVACYKTLILIRMLKRRGANVRIIMSNGAQQFIKPLPFQALSGHSVIREQAVNPSTHGIPHVDLARWTDVAIIMPATANVIAKMANGIADGIVSTCLLATSAPKIIVPAMNNLMFINPATQRNLRLLKGYPNYYQWGPTYGKLAEGYPGKGRMIEPKQVINKLGQLLNRHQFLHGLRLLVTAGGTEEPIDPVRFITNGSSGKMGYAVAERAHQMGADVTLISGHANIPVPSGIKVIKVQTTEDMGHAVLDQYPKADALVMSAALADFEPVHMADQKIKKGPSSHHMILKLKRTPDVLKRVAKIKKSGQLTIGFAAETQNLIDNATHKLKAKKLDLIVANDVSNPKIGFGGDNNQVTFIDRNGHQQKTPVESKLKVADQLLKIIAKLKG</sequence>
<protein>
    <recommendedName>
        <fullName evidence="3">Coenzyme A biosynthesis bifunctional protein CoaBC</fullName>
    </recommendedName>
    <alternativeName>
        <fullName evidence="3">DNA/pantothenate metabolism flavoprotein</fullName>
    </alternativeName>
    <alternativeName>
        <fullName evidence="3">Phosphopantothenoylcysteine synthetase/decarboxylase</fullName>
        <shortName evidence="3">PPCS-PPCDC</shortName>
    </alternativeName>
    <domain>
        <recommendedName>
            <fullName evidence="3">Phosphopantothenoylcysteine decarboxylase</fullName>
            <shortName evidence="3">PPC decarboxylase</shortName>
            <shortName evidence="3">PPC-DC</shortName>
            <ecNumber evidence="3">4.1.1.36</ecNumber>
        </recommendedName>
        <alternativeName>
            <fullName evidence="3">CoaC</fullName>
        </alternativeName>
    </domain>
    <domain>
        <recommendedName>
            <fullName evidence="3">Phosphopantothenate--cysteine ligase</fullName>
            <ecNumber evidence="3">6.3.2.5</ecNumber>
        </recommendedName>
        <alternativeName>
            <fullName evidence="3">CoaB</fullName>
        </alternativeName>
        <alternativeName>
            <fullName evidence="3">Phosphopantothenoylcysteine synthetase</fullName>
            <shortName evidence="3">PPC synthetase</shortName>
            <shortName evidence="3">PPC-S</shortName>
        </alternativeName>
    </domain>
</protein>
<evidence type="ECO:0000256" key="3">
    <source>
        <dbReference type="HAMAP-Rule" id="MF_02225"/>
    </source>
</evidence>
<dbReference type="Pfam" id="PF02441">
    <property type="entry name" value="Flavoprotein"/>
    <property type="match status" value="1"/>
</dbReference>
<proteinExistence type="inferred from homology"/>
<feature type="binding site" evidence="3">
    <location>
        <begin position="306"/>
        <end position="309"/>
    </location>
    <ligand>
        <name>CTP</name>
        <dbReference type="ChEBI" id="CHEBI:37563"/>
    </ligand>
</feature>
<dbReference type="NCBIfam" id="TIGR00521">
    <property type="entry name" value="coaBC_dfp"/>
    <property type="match status" value="1"/>
</dbReference>
<feature type="binding site" evidence="3">
    <location>
        <position position="278"/>
    </location>
    <ligand>
        <name>CTP</name>
        <dbReference type="ChEBI" id="CHEBI:37563"/>
    </ligand>
</feature>
<dbReference type="AlphaFoldDB" id="A0A4P6ZLQ6"/>
<dbReference type="GO" id="GO:0004633">
    <property type="term" value="F:phosphopantothenoylcysteine decarboxylase activity"/>
    <property type="evidence" value="ECO:0007669"/>
    <property type="project" value="UniProtKB-UniRule"/>
</dbReference>
<dbReference type="Proteomes" id="UP000294321">
    <property type="component" value="Chromosome"/>
</dbReference>
<dbReference type="UniPathway" id="UPA00241">
    <property type="reaction ID" value="UER00353"/>
</dbReference>
<comment type="caution">
    <text evidence="3">Lacks conserved residue(s) required for the propagation of feature annotation.</text>
</comment>
<dbReference type="RefSeq" id="WP_133442186.1">
    <property type="nucleotide sequence ID" value="NZ_CP034726.1"/>
</dbReference>
<dbReference type="InterPro" id="IPR003382">
    <property type="entry name" value="Flavoprotein"/>
</dbReference>
<dbReference type="EMBL" id="CP034726">
    <property type="protein sequence ID" value="QBP18628.1"/>
    <property type="molecule type" value="Genomic_DNA"/>
</dbReference>
<keyword evidence="3" id="KW-0511">Multifunctional enzyme</keyword>
<dbReference type="PANTHER" id="PTHR14359:SF6">
    <property type="entry name" value="PHOSPHOPANTOTHENOYLCYSTEINE DECARBOXYLASE"/>
    <property type="match status" value="1"/>
</dbReference>
<evidence type="ECO:0000256" key="2">
    <source>
        <dbReference type="ARBA" id="ARBA00023239"/>
    </source>
</evidence>
<dbReference type="Gene3D" id="3.40.50.10300">
    <property type="entry name" value="CoaB-like"/>
    <property type="match status" value="1"/>
</dbReference>
<dbReference type="OrthoDB" id="9802554at2"/>
<comment type="pathway">
    <text evidence="3 4">Cofactor biosynthesis; coenzyme A biosynthesis; CoA from (R)-pantothenate: step 2/5.</text>
</comment>
<feature type="domain" description="Flavoprotein" evidence="5">
    <location>
        <begin position="4"/>
        <end position="177"/>
    </location>
</feature>
<dbReference type="InterPro" id="IPR005252">
    <property type="entry name" value="CoaBC"/>
</dbReference>
<dbReference type="SUPFAM" id="SSF52507">
    <property type="entry name" value="Homo-oligomeric flavin-containing Cys decarboxylases, HFCD"/>
    <property type="match status" value="1"/>
</dbReference>
<feature type="region of interest" description="Phosphopantothenoylcysteine decarboxylase" evidence="3">
    <location>
        <begin position="1"/>
        <end position="189"/>
    </location>
</feature>
<dbReference type="InterPro" id="IPR035929">
    <property type="entry name" value="CoaB-like_sf"/>
</dbReference>